<organism evidence="7 8">
    <name type="scientific">Cyanistes caeruleus</name>
    <name type="common">Eurasian blue tit</name>
    <name type="synonym">Parus caeruleus</name>
    <dbReference type="NCBI Taxonomy" id="156563"/>
    <lineage>
        <taxon>Eukaryota</taxon>
        <taxon>Metazoa</taxon>
        <taxon>Chordata</taxon>
        <taxon>Craniata</taxon>
        <taxon>Vertebrata</taxon>
        <taxon>Euteleostomi</taxon>
        <taxon>Archelosauria</taxon>
        <taxon>Archosauria</taxon>
        <taxon>Dinosauria</taxon>
        <taxon>Saurischia</taxon>
        <taxon>Theropoda</taxon>
        <taxon>Coelurosauria</taxon>
        <taxon>Aves</taxon>
        <taxon>Neognathae</taxon>
        <taxon>Neoaves</taxon>
        <taxon>Telluraves</taxon>
        <taxon>Australaves</taxon>
        <taxon>Passeriformes</taxon>
        <taxon>Paridae</taxon>
        <taxon>Cyanistes</taxon>
    </lineage>
</organism>
<sequence length="353" mass="39734">MICDARPGQCGSFGVSNAFLCTSELQKRTRKPMRRRKVNPPQVVEAYREQGERSFWREQDNPQVQRMSPVPTNFLGSALRGTFFFTFGLWWSVRYPLKYLRRKGDAEGQLGHGRTEVFEGAVKAFFALVGILVEQFVPTGPHLQLYSPQMHSWTDLTHWHYSTIYLFFLLSGITDVISHSPLKLPPGLDRLSLSLALLVEGLLFCFRDYSNARLDQHLHSLLAMAIFAGALCALLEVFLRDHIILEIFRTSSFLLQGSWLWQIGFVLSPPWGGPGWDQSDSSNLLFLTMCFCWHSMGALAVVTTNAAASRCCNESCQLKFGDIDVELDCGLCLHRGKKISSGALLPESSSDDK</sequence>
<dbReference type="InterPro" id="IPR006904">
    <property type="entry name" value="DUF716"/>
</dbReference>
<evidence type="ECO:0000256" key="5">
    <source>
        <dbReference type="ARBA" id="ARBA00023136"/>
    </source>
</evidence>
<dbReference type="KEGG" id="ccae:111939393"/>
<dbReference type="AlphaFoldDB" id="A0A8C0ZB28"/>
<evidence type="ECO:0000313" key="7">
    <source>
        <dbReference type="Ensembl" id="ENSCCEP00000007289.1"/>
    </source>
</evidence>
<comment type="similarity">
    <text evidence="2">Belongs to the TMEM45 family.</text>
</comment>
<dbReference type="Proteomes" id="UP000694410">
    <property type="component" value="Unplaced"/>
</dbReference>
<dbReference type="Ensembl" id="ENSCCET00000011728.1">
    <property type="protein sequence ID" value="ENSCCEP00000007289.1"/>
    <property type="gene ID" value="ENSCCEG00000007687.1"/>
</dbReference>
<dbReference type="OrthoDB" id="551896at2759"/>
<proteinExistence type="inferred from homology"/>
<keyword evidence="8" id="KW-1185">Reference proteome</keyword>
<dbReference type="PANTHER" id="PTHR16007:SF21">
    <property type="entry name" value="TRANSMEMBRANE PROTEIN 45A"/>
    <property type="match status" value="1"/>
</dbReference>
<reference evidence="7" key="1">
    <citation type="submission" date="2025-08" db="UniProtKB">
        <authorList>
            <consortium name="Ensembl"/>
        </authorList>
    </citation>
    <scope>IDENTIFICATION</scope>
</reference>
<dbReference type="GeneID" id="111939393"/>
<evidence type="ECO:0000313" key="8">
    <source>
        <dbReference type="Proteomes" id="UP000694410"/>
    </source>
</evidence>
<dbReference type="InterPro" id="IPR042127">
    <property type="entry name" value="TMEM45"/>
</dbReference>
<keyword evidence="3 6" id="KW-0812">Transmembrane</keyword>
<evidence type="ECO:0000256" key="3">
    <source>
        <dbReference type="ARBA" id="ARBA00022692"/>
    </source>
</evidence>
<evidence type="ECO:0000256" key="4">
    <source>
        <dbReference type="ARBA" id="ARBA00022989"/>
    </source>
</evidence>
<feature type="transmembrane region" description="Helical" evidence="6">
    <location>
        <begin position="221"/>
        <end position="239"/>
    </location>
</feature>
<feature type="transmembrane region" description="Helical" evidence="6">
    <location>
        <begin position="158"/>
        <end position="178"/>
    </location>
</feature>
<gene>
    <name evidence="7" type="primary">LOC111939393</name>
</gene>
<evidence type="ECO:0000256" key="6">
    <source>
        <dbReference type="SAM" id="Phobius"/>
    </source>
</evidence>
<comment type="subcellular location">
    <subcellularLocation>
        <location evidence="1">Membrane</location>
        <topology evidence="1">Multi-pass membrane protein</topology>
    </subcellularLocation>
</comment>
<feature type="transmembrane region" description="Helical" evidence="6">
    <location>
        <begin position="74"/>
        <end position="93"/>
    </location>
</feature>
<name>A0A8C0ZB28_CYACU</name>
<dbReference type="PANTHER" id="PTHR16007">
    <property type="entry name" value="EPIDIDYMAL MEMBRANE PROTEIN E9-RELATED"/>
    <property type="match status" value="1"/>
</dbReference>
<keyword evidence="5 6" id="KW-0472">Membrane</keyword>
<dbReference type="RefSeq" id="XP_023797354.1">
    <property type="nucleotide sequence ID" value="XM_023941586.1"/>
</dbReference>
<accession>A0A8C0ZB28</accession>
<dbReference type="GO" id="GO:0016020">
    <property type="term" value="C:membrane"/>
    <property type="evidence" value="ECO:0007669"/>
    <property type="project" value="UniProtKB-SubCell"/>
</dbReference>
<dbReference type="Pfam" id="PF04819">
    <property type="entry name" value="DUF716"/>
    <property type="match status" value="1"/>
</dbReference>
<evidence type="ECO:0000256" key="2">
    <source>
        <dbReference type="ARBA" id="ARBA00006948"/>
    </source>
</evidence>
<keyword evidence="4 6" id="KW-1133">Transmembrane helix</keyword>
<reference evidence="7" key="2">
    <citation type="submission" date="2025-09" db="UniProtKB">
        <authorList>
            <consortium name="Ensembl"/>
        </authorList>
    </citation>
    <scope>IDENTIFICATION</scope>
</reference>
<evidence type="ECO:0000256" key="1">
    <source>
        <dbReference type="ARBA" id="ARBA00004141"/>
    </source>
</evidence>
<protein>
    <submittedName>
        <fullName evidence="7">Transmembrane protein 45B-like</fullName>
    </submittedName>
</protein>
<feature type="transmembrane region" description="Helical" evidence="6">
    <location>
        <begin position="251"/>
        <end position="272"/>
    </location>
</feature>
<feature type="transmembrane region" description="Helical" evidence="6">
    <location>
        <begin position="284"/>
        <end position="302"/>
    </location>
</feature>